<evidence type="ECO:0000313" key="2">
    <source>
        <dbReference type="Proteomes" id="UP001157502"/>
    </source>
</evidence>
<gene>
    <name evidence="1" type="ORF">DPEC_G00303110</name>
</gene>
<keyword evidence="2" id="KW-1185">Reference proteome</keyword>
<reference evidence="1" key="1">
    <citation type="submission" date="2021-05" db="EMBL/GenBank/DDBJ databases">
        <authorList>
            <person name="Pan Q."/>
            <person name="Jouanno E."/>
            <person name="Zahm M."/>
            <person name="Klopp C."/>
            <person name="Cabau C."/>
            <person name="Louis A."/>
            <person name="Berthelot C."/>
            <person name="Parey E."/>
            <person name="Roest Crollius H."/>
            <person name="Montfort J."/>
            <person name="Robinson-Rechavi M."/>
            <person name="Bouchez O."/>
            <person name="Lampietro C."/>
            <person name="Lopez Roques C."/>
            <person name="Donnadieu C."/>
            <person name="Postlethwait J."/>
            <person name="Bobe J."/>
            <person name="Dillon D."/>
            <person name="Chandos A."/>
            <person name="von Hippel F."/>
            <person name="Guiguen Y."/>
        </authorList>
    </citation>
    <scope>NUCLEOTIDE SEQUENCE</scope>
    <source>
        <strain evidence="1">YG-Jan2019</strain>
    </source>
</reference>
<evidence type="ECO:0000313" key="1">
    <source>
        <dbReference type="EMBL" id="KAJ7990700.1"/>
    </source>
</evidence>
<name>A0ACC2FH50_DALPE</name>
<comment type="caution">
    <text evidence="1">The sequence shown here is derived from an EMBL/GenBank/DDBJ whole genome shotgun (WGS) entry which is preliminary data.</text>
</comment>
<organism evidence="1 2">
    <name type="scientific">Dallia pectoralis</name>
    <name type="common">Alaska blackfish</name>
    <dbReference type="NCBI Taxonomy" id="75939"/>
    <lineage>
        <taxon>Eukaryota</taxon>
        <taxon>Metazoa</taxon>
        <taxon>Chordata</taxon>
        <taxon>Craniata</taxon>
        <taxon>Vertebrata</taxon>
        <taxon>Euteleostomi</taxon>
        <taxon>Actinopterygii</taxon>
        <taxon>Neopterygii</taxon>
        <taxon>Teleostei</taxon>
        <taxon>Protacanthopterygii</taxon>
        <taxon>Esociformes</taxon>
        <taxon>Umbridae</taxon>
        <taxon>Dallia</taxon>
    </lineage>
</organism>
<dbReference type="EMBL" id="CM055755">
    <property type="protein sequence ID" value="KAJ7990700.1"/>
    <property type="molecule type" value="Genomic_DNA"/>
</dbReference>
<accession>A0ACC2FH50</accession>
<sequence length="97" mass="10879">MSNRATRNRDTHESVVRKKRLHHSRLAASQRLSLKAADGGWLSGQKLLDRWGEARAQGRSRGCPKRPYEAGASRKWCIPRSGARTSRRGADAPEKLC</sequence>
<protein>
    <submittedName>
        <fullName evidence="1">Uncharacterized protein</fullName>
    </submittedName>
</protein>
<proteinExistence type="predicted"/>
<dbReference type="Proteomes" id="UP001157502">
    <property type="component" value="Chromosome 28"/>
</dbReference>